<feature type="region of interest" description="Disordered" evidence="2">
    <location>
        <begin position="574"/>
        <end position="665"/>
    </location>
</feature>
<dbReference type="AlphaFoldDB" id="A0AAD5S5K1"/>
<keyword evidence="4" id="KW-1185">Reference proteome</keyword>
<protein>
    <submittedName>
        <fullName evidence="3">Uncharacterized protein</fullName>
    </submittedName>
</protein>
<organism evidence="3 4">
    <name type="scientific">Rhizophlyctis rosea</name>
    <dbReference type="NCBI Taxonomy" id="64517"/>
    <lineage>
        <taxon>Eukaryota</taxon>
        <taxon>Fungi</taxon>
        <taxon>Fungi incertae sedis</taxon>
        <taxon>Chytridiomycota</taxon>
        <taxon>Chytridiomycota incertae sedis</taxon>
        <taxon>Chytridiomycetes</taxon>
        <taxon>Rhizophlyctidales</taxon>
        <taxon>Rhizophlyctidaceae</taxon>
        <taxon>Rhizophlyctis</taxon>
    </lineage>
</organism>
<feature type="compositionally biased region" description="Basic and acidic residues" evidence="2">
    <location>
        <begin position="623"/>
        <end position="633"/>
    </location>
</feature>
<feature type="region of interest" description="Disordered" evidence="2">
    <location>
        <begin position="330"/>
        <end position="365"/>
    </location>
</feature>
<feature type="coiled-coil region" evidence="1">
    <location>
        <begin position="146"/>
        <end position="173"/>
    </location>
</feature>
<reference evidence="3" key="1">
    <citation type="submission" date="2020-05" db="EMBL/GenBank/DDBJ databases">
        <title>Phylogenomic resolution of chytrid fungi.</title>
        <authorList>
            <person name="Stajich J.E."/>
            <person name="Amses K."/>
            <person name="Simmons R."/>
            <person name="Seto K."/>
            <person name="Myers J."/>
            <person name="Bonds A."/>
            <person name="Quandt C.A."/>
            <person name="Barry K."/>
            <person name="Liu P."/>
            <person name="Grigoriev I."/>
            <person name="Longcore J.E."/>
            <person name="James T.Y."/>
        </authorList>
    </citation>
    <scope>NUCLEOTIDE SEQUENCE</scope>
    <source>
        <strain evidence="3">JEL0318</strain>
    </source>
</reference>
<accession>A0AAD5S5K1</accession>
<evidence type="ECO:0000313" key="3">
    <source>
        <dbReference type="EMBL" id="KAJ3041522.1"/>
    </source>
</evidence>
<evidence type="ECO:0000256" key="1">
    <source>
        <dbReference type="SAM" id="Coils"/>
    </source>
</evidence>
<evidence type="ECO:0000256" key="2">
    <source>
        <dbReference type="SAM" id="MobiDB-lite"/>
    </source>
</evidence>
<proteinExistence type="predicted"/>
<sequence length="665" mass="73293">MTARLREAVPEYIRLDERQMALSATESRVKHNRQRLQHCTAELRGGLNEVAYLRDRLTRERQAIASAILVPKNRRSEHDELLEDLKQRLEVAKQHVASLRAEEQVINQELHALDIDLRALHHVRTLLESLNERVFDVDGSSGFQEEEDLRESVKSANNLIEKLGRKIRNVETAKQLLGRVEGILLEARNHHDLSGGNARKRSKSVDANFDVHKLESALDLYKEATRSHPSLPPPDSSRSTFTTLIAPPRPTPYHECLLLLRKVQDILPRLDRDSESLRRDLRNAEHHLKDVKTRLSKERVRILRAAVLSRDRERNRERWWMRSVRGWVGSGEDGEGDTRSVDEDLPPPYTPAPEYEGAGGAEGGAEDEEIPLVGAAGSANAIAIPVTPRREGRDGGVGIAFGFSPTFASPPYERTIGFTSIVSSPVSNVAMSRPSSSIYISPPASPPLPSSRNGTGMDLSMTITEEPEDGGDFLDGEEDVDTRPLYLLAVGSSQSLGRPVRTRGSGEARISFDLPEPGVLEGARREVDGEEDDEDHIPLRRALSLGRPVFGNVGSFNTTTATFGRTNNVTELRRSLSHSSAGSGRVGTAHRRGDSEPSAAAVAGDGIGVGAEDAVRTHRYRNRERGEGRERSGRSRRRGPVPLVSLIPGGIPVPSVPPRLGPRVE</sequence>
<feature type="compositionally biased region" description="Pro residues" evidence="2">
    <location>
        <begin position="654"/>
        <end position="665"/>
    </location>
</feature>
<gene>
    <name evidence="3" type="ORF">HK097_002259</name>
</gene>
<name>A0AAD5S5K1_9FUNG</name>
<dbReference type="Proteomes" id="UP001212841">
    <property type="component" value="Unassembled WGS sequence"/>
</dbReference>
<feature type="coiled-coil region" evidence="1">
    <location>
        <begin position="75"/>
        <end position="102"/>
    </location>
</feature>
<dbReference type="EMBL" id="JADGJD010001481">
    <property type="protein sequence ID" value="KAJ3041522.1"/>
    <property type="molecule type" value="Genomic_DNA"/>
</dbReference>
<comment type="caution">
    <text evidence="3">The sequence shown here is derived from an EMBL/GenBank/DDBJ whole genome shotgun (WGS) entry which is preliminary data.</text>
</comment>
<evidence type="ECO:0000313" key="4">
    <source>
        <dbReference type="Proteomes" id="UP001212841"/>
    </source>
</evidence>
<keyword evidence="1" id="KW-0175">Coiled coil</keyword>